<evidence type="ECO:0000256" key="1">
    <source>
        <dbReference type="SAM" id="Phobius"/>
    </source>
</evidence>
<dbReference type="OrthoDB" id="3292509at2"/>
<dbReference type="InterPro" id="IPR017195">
    <property type="entry name" value="ABC_thiamin-permease_prd"/>
</dbReference>
<feature type="transmembrane region" description="Helical" evidence="1">
    <location>
        <begin position="36"/>
        <end position="59"/>
    </location>
</feature>
<dbReference type="EMBL" id="WBJX01000001">
    <property type="protein sequence ID" value="KAB1639028.1"/>
    <property type="molecule type" value="Genomic_DNA"/>
</dbReference>
<protein>
    <submittedName>
        <fullName evidence="2">ECF transporter S component</fullName>
    </submittedName>
</protein>
<feature type="transmembrane region" description="Helical" evidence="1">
    <location>
        <begin position="79"/>
        <end position="99"/>
    </location>
</feature>
<sequence>MRNVSTRLLMSCAAIGVAGGVVFTVNAYIGGAVSNLLPLVYGLTIGLYFIPGALAQALFRRPWVGLITSALAGLVASPFQPIAFGAFLIGVGIGILQELPFLITRFRRWSAWLFLVGSTFAGLIMTAAAFRILDGGGYDALGTVLLIGSFLVSPPLCTMLAVWLAKQLERAGIGRDLRLAEDRRAPR</sequence>
<organism evidence="2 3">
    <name type="scientific">Pseudoclavibacter terrae</name>
    <dbReference type="NCBI Taxonomy" id="1530195"/>
    <lineage>
        <taxon>Bacteria</taxon>
        <taxon>Bacillati</taxon>
        <taxon>Actinomycetota</taxon>
        <taxon>Actinomycetes</taxon>
        <taxon>Micrococcales</taxon>
        <taxon>Microbacteriaceae</taxon>
        <taxon>Pseudoclavibacter</taxon>
    </lineage>
</organism>
<dbReference type="RefSeq" id="WP_146079043.1">
    <property type="nucleotide sequence ID" value="NZ_WBJX01000001.1"/>
</dbReference>
<dbReference type="AlphaFoldDB" id="A0A7J5B4D5"/>
<comment type="caution">
    <text evidence="2">The sequence shown here is derived from an EMBL/GenBank/DDBJ whole genome shotgun (WGS) entry which is preliminary data.</text>
</comment>
<dbReference type="Proteomes" id="UP000490386">
    <property type="component" value="Unassembled WGS sequence"/>
</dbReference>
<feature type="transmembrane region" description="Helical" evidence="1">
    <location>
        <begin position="6"/>
        <end position="29"/>
    </location>
</feature>
<keyword evidence="1" id="KW-0812">Transmembrane</keyword>
<proteinExistence type="predicted"/>
<feature type="transmembrane region" description="Helical" evidence="1">
    <location>
        <begin position="111"/>
        <end position="133"/>
    </location>
</feature>
<gene>
    <name evidence="2" type="ORF">F8O03_01355</name>
</gene>
<accession>A0A7J5B4D5</accession>
<keyword evidence="1" id="KW-0472">Membrane</keyword>
<evidence type="ECO:0000313" key="2">
    <source>
        <dbReference type="EMBL" id="KAB1639028.1"/>
    </source>
</evidence>
<feature type="transmembrane region" description="Helical" evidence="1">
    <location>
        <begin position="145"/>
        <end position="165"/>
    </location>
</feature>
<keyword evidence="1" id="KW-1133">Transmembrane helix</keyword>
<name>A0A7J5B4D5_9MICO</name>
<keyword evidence="3" id="KW-1185">Reference proteome</keyword>
<dbReference type="Pfam" id="PF09819">
    <property type="entry name" value="ABC_cobalt"/>
    <property type="match status" value="1"/>
</dbReference>
<evidence type="ECO:0000313" key="3">
    <source>
        <dbReference type="Proteomes" id="UP000490386"/>
    </source>
</evidence>
<reference evidence="2 3" key="1">
    <citation type="submission" date="2019-09" db="EMBL/GenBank/DDBJ databases">
        <title>Phylogeny of genus Pseudoclavibacter and closely related genus.</title>
        <authorList>
            <person name="Li Y."/>
        </authorList>
    </citation>
    <scope>NUCLEOTIDE SEQUENCE [LARGE SCALE GENOMIC DNA]</scope>
    <source>
        <strain evidence="2 3">THG-MD12</strain>
    </source>
</reference>